<dbReference type="Proteomes" id="UP001162162">
    <property type="component" value="Unassembled WGS sequence"/>
</dbReference>
<keyword evidence="8" id="KW-1185">Reference proteome</keyword>
<keyword evidence="3" id="KW-0677">Repeat</keyword>
<dbReference type="Gene3D" id="2.170.140.10">
    <property type="entry name" value="Chitin binding domain"/>
    <property type="match status" value="1"/>
</dbReference>
<evidence type="ECO:0000256" key="5">
    <source>
        <dbReference type="ARBA" id="ARBA00023180"/>
    </source>
</evidence>
<dbReference type="EMBL" id="JAPWTK010000319">
    <property type="protein sequence ID" value="KAJ8942590.1"/>
    <property type="molecule type" value="Genomic_DNA"/>
</dbReference>
<keyword evidence="4" id="KW-1015">Disulfide bond</keyword>
<dbReference type="AlphaFoldDB" id="A0AAV8XVX2"/>
<evidence type="ECO:0000259" key="6">
    <source>
        <dbReference type="PROSITE" id="PS50940"/>
    </source>
</evidence>
<evidence type="ECO:0000256" key="4">
    <source>
        <dbReference type="ARBA" id="ARBA00023157"/>
    </source>
</evidence>
<evidence type="ECO:0000256" key="3">
    <source>
        <dbReference type="ARBA" id="ARBA00022737"/>
    </source>
</evidence>
<organism evidence="7 8">
    <name type="scientific">Aromia moschata</name>
    <dbReference type="NCBI Taxonomy" id="1265417"/>
    <lineage>
        <taxon>Eukaryota</taxon>
        <taxon>Metazoa</taxon>
        <taxon>Ecdysozoa</taxon>
        <taxon>Arthropoda</taxon>
        <taxon>Hexapoda</taxon>
        <taxon>Insecta</taxon>
        <taxon>Pterygota</taxon>
        <taxon>Neoptera</taxon>
        <taxon>Endopterygota</taxon>
        <taxon>Coleoptera</taxon>
        <taxon>Polyphaga</taxon>
        <taxon>Cucujiformia</taxon>
        <taxon>Chrysomeloidea</taxon>
        <taxon>Cerambycidae</taxon>
        <taxon>Cerambycinae</taxon>
        <taxon>Callichromatini</taxon>
        <taxon>Aromia</taxon>
    </lineage>
</organism>
<dbReference type="GO" id="GO:0008061">
    <property type="term" value="F:chitin binding"/>
    <property type="evidence" value="ECO:0007669"/>
    <property type="project" value="UniProtKB-KW"/>
</dbReference>
<keyword evidence="1" id="KW-0147">Chitin-binding</keyword>
<dbReference type="GO" id="GO:0005576">
    <property type="term" value="C:extracellular region"/>
    <property type="evidence" value="ECO:0007669"/>
    <property type="project" value="InterPro"/>
</dbReference>
<dbReference type="InterPro" id="IPR051940">
    <property type="entry name" value="Chitin_bind-dev_reg"/>
</dbReference>
<dbReference type="PANTHER" id="PTHR23301:SF0">
    <property type="entry name" value="CHITIN-BINDING TYPE-2 DOMAIN-CONTAINING PROTEIN-RELATED"/>
    <property type="match status" value="1"/>
</dbReference>
<dbReference type="InterPro" id="IPR036508">
    <property type="entry name" value="Chitin-bd_dom_sf"/>
</dbReference>
<accession>A0AAV8XVX2</accession>
<protein>
    <recommendedName>
        <fullName evidence="6">Chitin-binding type-2 domain-containing protein</fullName>
    </recommendedName>
</protein>
<feature type="domain" description="Chitin-binding type-2" evidence="6">
    <location>
        <begin position="22"/>
        <end position="79"/>
    </location>
</feature>
<dbReference type="InterPro" id="IPR002557">
    <property type="entry name" value="Chitin-bd_dom"/>
</dbReference>
<dbReference type="PROSITE" id="PS50940">
    <property type="entry name" value="CHIT_BIND_II"/>
    <property type="match status" value="1"/>
</dbReference>
<keyword evidence="2" id="KW-0732">Signal</keyword>
<dbReference type="Pfam" id="PF01607">
    <property type="entry name" value="CBM_14"/>
    <property type="match status" value="1"/>
</dbReference>
<evidence type="ECO:0000313" key="7">
    <source>
        <dbReference type="EMBL" id="KAJ8942590.1"/>
    </source>
</evidence>
<comment type="caution">
    <text evidence="7">The sequence shown here is derived from an EMBL/GenBank/DDBJ whole genome shotgun (WGS) entry which is preliminary data.</text>
</comment>
<proteinExistence type="predicted"/>
<dbReference type="PANTHER" id="PTHR23301">
    <property type="entry name" value="CHITIN BINDING PERITROPHIN-A"/>
    <property type="match status" value="1"/>
</dbReference>
<evidence type="ECO:0000256" key="1">
    <source>
        <dbReference type="ARBA" id="ARBA00022669"/>
    </source>
</evidence>
<evidence type="ECO:0000256" key="2">
    <source>
        <dbReference type="ARBA" id="ARBA00022729"/>
    </source>
</evidence>
<dbReference type="SMART" id="SM00494">
    <property type="entry name" value="ChtBD2"/>
    <property type="match status" value="1"/>
</dbReference>
<name>A0AAV8XVX2_9CUCU</name>
<keyword evidence="5" id="KW-0325">Glycoprotein</keyword>
<evidence type="ECO:0000313" key="8">
    <source>
        <dbReference type="Proteomes" id="UP001162162"/>
    </source>
</evidence>
<gene>
    <name evidence="7" type="ORF">NQ318_006220</name>
</gene>
<dbReference type="SUPFAM" id="SSF57625">
    <property type="entry name" value="Invertebrate chitin-binding proteins"/>
    <property type="match status" value="1"/>
</dbReference>
<sequence>MNYVPSGGYLKRVITPKGSICGVKCPASSNGESVYIAHETECGKFYECSSSSPILFQCPAGLYFDQSANACNWNVDCGSLVTSTVVASATEASVQN</sequence>
<reference evidence="7" key="1">
    <citation type="journal article" date="2023" name="Insect Mol. Biol.">
        <title>Genome sequencing provides insights into the evolution of gene families encoding plant cell wall-degrading enzymes in longhorned beetles.</title>
        <authorList>
            <person name="Shin N.R."/>
            <person name="Okamura Y."/>
            <person name="Kirsch R."/>
            <person name="Pauchet Y."/>
        </authorList>
    </citation>
    <scope>NUCLEOTIDE SEQUENCE</scope>
    <source>
        <strain evidence="7">AMC_N1</strain>
    </source>
</reference>